<dbReference type="PANTHER" id="PTHR46386">
    <property type="entry name" value="NUCLEAR BODY PROTEIN SP140"/>
    <property type="match status" value="1"/>
</dbReference>
<sequence>MTDIVQEEAGTSEKCIKGKDGRWFTFREFEVEGNYSRSKNWKMSVRCGGFPLKDLIKIYRPINADIKQREGCGMNPLHKEVCSNAWLMKNHIQYSHSIFLSFQQTIPEPSSNDFFDPYPGNSNICEVCRGPGKLFCCDTCPKSFHETCHIHHIDANRDPWSCIFCRIKALQQSYPQSQPCHQASEVLKRRMVPEEQLKCEFVLLKVYCYSKSLFFASRPHYGSDASHGPKKPMWLNKIKKKLNMKLYLRVEGFVRDMCLIFQNHRTFYKDNQKFIKFGLQVEAIFENSFRNTFAIQETSENSCHLEHILS</sequence>
<dbReference type="InterPro" id="IPR019786">
    <property type="entry name" value="Zinc_finger_PHD-type_CS"/>
</dbReference>
<dbReference type="InterPro" id="IPR043563">
    <property type="entry name" value="Sp110/Sp140/Sp140L-like"/>
</dbReference>
<keyword evidence="12" id="KW-1185">Reference proteome</keyword>
<dbReference type="AlphaFoldDB" id="A0A8M1MAK8"/>
<dbReference type="InterPro" id="IPR019787">
    <property type="entry name" value="Znf_PHD-finger"/>
</dbReference>
<evidence type="ECO:0000256" key="6">
    <source>
        <dbReference type="ARBA" id="ARBA00023125"/>
    </source>
</evidence>
<evidence type="ECO:0000259" key="10">
    <source>
        <dbReference type="PROSITE" id="PS50016"/>
    </source>
</evidence>
<evidence type="ECO:0000256" key="1">
    <source>
        <dbReference type="ARBA" id="ARBA00022553"/>
    </source>
</evidence>
<dbReference type="InterPro" id="IPR010919">
    <property type="entry name" value="SAND-like_dom_sf"/>
</dbReference>
<reference evidence="13" key="1">
    <citation type="submission" date="2025-08" db="UniProtKB">
        <authorList>
            <consortium name="RefSeq"/>
        </authorList>
    </citation>
    <scope>IDENTIFICATION</scope>
    <source>
        <tissue evidence="13">Blood</tissue>
    </source>
</reference>
<dbReference type="CDD" id="cd15626">
    <property type="entry name" value="PHD_SP110_140"/>
    <property type="match status" value="1"/>
</dbReference>
<proteinExistence type="predicted"/>
<dbReference type="InterPro" id="IPR001487">
    <property type="entry name" value="Bromodomain"/>
</dbReference>
<dbReference type="Gene3D" id="3.10.390.10">
    <property type="entry name" value="SAND domain-like"/>
    <property type="match status" value="1"/>
</dbReference>
<dbReference type="GeneID" id="110580688"/>
<dbReference type="Pfam" id="PF00439">
    <property type="entry name" value="Bromodomain"/>
    <property type="match status" value="1"/>
</dbReference>
<feature type="domain" description="Bromo" evidence="9">
    <location>
        <begin position="230"/>
        <end position="275"/>
    </location>
</feature>
<dbReference type="SUPFAM" id="SSF63763">
    <property type="entry name" value="SAND domain-like"/>
    <property type="match status" value="1"/>
</dbReference>
<dbReference type="PANTHER" id="PTHR46386:SF1">
    <property type="entry name" value="NUCLEAR BODY PROTEIN SP140-LIKE PROTEIN"/>
    <property type="match status" value="1"/>
</dbReference>
<evidence type="ECO:0000256" key="3">
    <source>
        <dbReference type="ARBA" id="ARBA00022771"/>
    </source>
</evidence>
<evidence type="ECO:0000256" key="2">
    <source>
        <dbReference type="ARBA" id="ARBA00022723"/>
    </source>
</evidence>
<name>A0A8M1MAK8_NEOSC</name>
<dbReference type="GO" id="GO:0031981">
    <property type="term" value="C:nuclear lumen"/>
    <property type="evidence" value="ECO:0007669"/>
    <property type="project" value="UniProtKB-ARBA"/>
</dbReference>
<feature type="domain" description="SAND" evidence="11">
    <location>
        <begin position="1"/>
        <end position="57"/>
    </location>
</feature>
<organism evidence="12 13">
    <name type="scientific">Neomonachus schauinslandi</name>
    <name type="common">Hawaiian monk seal</name>
    <name type="synonym">Monachus schauinslandi</name>
    <dbReference type="NCBI Taxonomy" id="29088"/>
    <lineage>
        <taxon>Eukaryota</taxon>
        <taxon>Metazoa</taxon>
        <taxon>Chordata</taxon>
        <taxon>Craniata</taxon>
        <taxon>Vertebrata</taxon>
        <taxon>Euteleostomi</taxon>
        <taxon>Mammalia</taxon>
        <taxon>Eutheria</taxon>
        <taxon>Laurasiatheria</taxon>
        <taxon>Carnivora</taxon>
        <taxon>Caniformia</taxon>
        <taxon>Pinnipedia</taxon>
        <taxon>Phocidae</taxon>
        <taxon>Monachinae</taxon>
        <taxon>Monachini</taxon>
        <taxon>Neomonachus</taxon>
    </lineage>
</organism>
<dbReference type="InterPro" id="IPR013083">
    <property type="entry name" value="Znf_RING/FYVE/PHD"/>
</dbReference>
<dbReference type="SUPFAM" id="SSF57903">
    <property type="entry name" value="FYVE/PHD zinc finger"/>
    <property type="match status" value="1"/>
</dbReference>
<dbReference type="KEGG" id="nsu:110580688"/>
<keyword evidence="5 7" id="KW-0103">Bromodomain</keyword>
<dbReference type="RefSeq" id="XP_044769563.1">
    <property type="nucleotide sequence ID" value="XM_044913628.1"/>
</dbReference>
<dbReference type="GO" id="GO:0000981">
    <property type="term" value="F:DNA-binding transcription factor activity, RNA polymerase II-specific"/>
    <property type="evidence" value="ECO:0007669"/>
    <property type="project" value="TreeGrafter"/>
</dbReference>
<evidence type="ECO:0000256" key="4">
    <source>
        <dbReference type="ARBA" id="ARBA00022833"/>
    </source>
</evidence>
<dbReference type="SUPFAM" id="SSF47370">
    <property type="entry name" value="Bromodomain"/>
    <property type="match status" value="1"/>
</dbReference>
<evidence type="ECO:0000256" key="8">
    <source>
        <dbReference type="PROSITE-ProRule" id="PRU00146"/>
    </source>
</evidence>
<dbReference type="FunFam" id="3.30.40.10:FF:000294">
    <property type="entry name" value="Nuclear autoantigen Sp-100"/>
    <property type="match status" value="1"/>
</dbReference>
<keyword evidence="6" id="KW-0238">DNA-binding</keyword>
<dbReference type="SMART" id="SM00297">
    <property type="entry name" value="BROMO"/>
    <property type="match status" value="1"/>
</dbReference>
<dbReference type="Gene3D" id="3.30.40.10">
    <property type="entry name" value="Zinc/RING finger domain, C3HC4 (zinc finger)"/>
    <property type="match status" value="1"/>
</dbReference>
<dbReference type="InterPro" id="IPR036427">
    <property type="entry name" value="Bromodomain-like_sf"/>
</dbReference>
<evidence type="ECO:0000259" key="9">
    <source>
        <dbReference type="PROSITE" id="PS50014"/>
    </source>
</evidence>
<feature type="domain" description="PHD-type" evidence="10">
    <location>
        <begin position="122"/>
        <end position="168"/>
    </location>
</feature>
<dbReference type="SMART" id="SM00258">
    <property type="entry name" value="SAND"/>
    <property type="match status" value="1"/>
</dbReference>
<evidence type="ECO:0000313" key="13">
    <source>
        <dbReference type="RefSeq" id="XP_044769563.1"/>
    </source>
</evidence>
<dbReference type="InterPro" id="IPR001965">
    <property type="entry name" value="Znf_PHD"/>
</dbReference>
<evidence type="ECO:0000313" key="12">
    <source>
        <dbReference type="Proteomes" id="UP000248481"/>
    </source>
</evidence>
<evidence type="ECO:0000256" key="7">
    <source>
        <dbReference type="PROSITE-ProRule" id="PRU00035"/>
    </source>
</evidence>
<gene>
    <name evidence="13" type="primary">LOC110580688</name>
</gene>
<keyword evidence="4" id="KW-0862">Zinc</keyword>
<protein>
    <submittedName>
        <fullName evidence="13">Nuclear body protein SP140-like protein</fullName>
    </submittedName>
</protein>
<dbReference type="PROSITE" id="PS50864">
    <property type="entry name" value="SAND"/>
    <property type="match status" value="1"/>
</dbReference>
<evidence type="ECO:0000256" key="5">
    <source>
        <dbReference type="ARBA" id="ARBA00023117"/>
    </source>
</evidence>
<dbReference type="FunFam" id="1.20.920.10:FF:000028">
    <property type="entry name" value="Nuclear autoantigen Sp-100"/>
    <property type="match status" value="1"/>
</dbReference>
<accession>A0A8M1MAK8</accession>
<dbReference type="Pfam" id="PF01342">
    <property type="entry name" value="SAND"/>
    <property type="match status" value="1"/>
</dbReference>
<dbReference type="PROSITE" id="PS50016">
    <property type="entry name" value="ZF_PHD_2"/>
    <property type="match status" value="1"/>
</dbReference>
<dbReference type="SMART" id="SM00249">
    <property type="entry name" value="PHD"/>
    <property type="match status" value="1"/>
</dbReference>
<dbReference type="Proteomes" id="UP000248481">
    <property type="component" value="Chromosome 3"/>
</dbReference>
<dbReference type="InterPro" id="IPR000770">
    <property type="entry name" value="SAND_dom"/>
</dbReference>
<dbReference type="GO" id="GO:0008270">
    <property type="term" value="F:zinc ion binding"/>
    <property type="evidence" value="ECO:0007669"/>
    <property type="project" value="UniProtKB-KW"/>
</dbReference>
<keyword evidence="1" id="KW-0597">Phosphoprotein</keyword>
<dbReference type="Gene3D" id="1.20.920.10">
    <property type="entry name" value="Bromodomain-like"/>
    <property type="match status" value="1"/>
</dbReference>
<dbReference type="InterPro" id="IPR011011">
    <property type="entry name" value="Znf_FYVE_PHD"/>
</dbReference>
<keyword evidence="3 8" id="KW-0863">Zinc-finger</keyword>
<evidence type="ECO:0000259" key="11">
    <source>
        <dbReference type="PROSITE" id="PS50864"/>
    </source>
</evidence>
<dbReference type="PROSITE" id="PS50014">
    <property type="entry name" value="BROMODOMAIN_2"/>
    <property type="match status" value="1"/>
</dbReference>
<dbReference type="GO" id="GO:0003677">
    <property type="term" value="F:DNA binding"/>
    <property type="evidence" value="ECO:0007669"/>
    <property type="project" value="UniProtKB-KW"/>
</dbReference>
<dbReference type="PROSITE" id="PS01359">
    <property type="entry name" value="ZF_PHD_1"/>
    <property type="match status" value="1"/>
</dbReference>
<keyword evidence="2" id="KW-0479">Metal-binding</keyword>